<evidence type="ECO:0000256" key="4">
    <source>
        <dbReference type="ARBA" id="ARBA00023136"/>
    </source>
</evidence>
<sequence length="393" mass="41464">MASGPFRCAFSRCEIMKQRLENTNAGDMEFSSHGGWNRMKKWISVCMICIFAVVIALSGCGKKPAAPGNTADGTNQGAGGGAGAGGTQPGAKFNIGMVTDIGGVNDNSFNQSAWEGLQKLEKDTGAKVKYLQSKSDSEYIPNLNQMVKSNFQLVWGIGFIIGDAMKTVATQNPEAKLAIIDNVVDAPNVASVTFAENEGSYLVGVVAGLMTKTNKIGFIGGMDIPVIKRFEAGFKAGVAAANPNAKVSINYTGAFDKPDSGKAAAATIYNDGADIIFHAAGATGNGVFNEAKDRLKGGKKVWVIGVDQDQSKMFGNDVTLTSMMKRVDLAVHRVSNDLINGKFEGGHTVVLGLKDDGVGLPADAAKNVPEDVLKKVDEYKQKIVKGEIKVPES</sequence>
<evidence type="ECO:0000259" key="7">
    <source>
        <dbReference type="Pfam" id="PF02608"/>
    </source>
</evidence>
<dbReference type="InterPro" id="IPR003760">
    <property type="entry name" value="PnrA-like"/>
</dbReference>
<dbReference type="Proteomes" id="UP000730618">
    <property type="component" value="Unassembled WGS sequence"/>
</dbReference>
<organism evidence="8 9">
    <name type="scientific">Paenibacillus allorhizosphaerae</name>
    <dbReference type="NCBI Taxonomy" id="2849866"/>
    <lineage>
        <taxon>Bacteria</taxon>
        <taxon>Bacillati</taxon>
        <taxon>Bacillota</taxon>
        <taxon>Bacilli</taxon>
        <taxon>Bacillales</taxon>
        <taxon>Paenibacillaceae</taxon>
        <taxon>Paenibacillus</taxon>
    </lineage>
</organism>
<dbReference type="EMBL" id="CAJVCE010000003">
    <property type="protein sequence ID" value="CAG7629143.1"/>
    <property type="molecule type" value="Genomic_DNA"/>
</dbReference>
<proteinExistence type="predicted"/>
<comment type="subcellular location">
    <subcellularLocation>
        <location evidence="1">Cell membrane</location>
    </subcellularLocation>
</comment>
<evidence type="ECO:0000256" key="6">
    <source>
        <dbReference type="SAM" id="Phobius"/>
    </source>
</evidence>
<evidence type="ECO:0000256" key="2">
    <source>
        <dbReference type="ARBA" id="ARBA00022475"/>
    </source>
</evidence>
<dbReference type="Pfam" id="PF02608">
    <property type="entry name" value="Bmp"/>
    <property type="match status" value="1"/>
</dbReference>
<keyword evidence="2" id="KW-1003">Cell membrane</keyword>
<evidence type="ECO:0000313" key="8">
    <source>
        <dbReference type="EMBL" id="CAG7629143.1"/>
    </source>
</evidence>
<evidence type="ECO:0000256" key="1">
    <source>
        <dbReference type="ARBA" id="ARBA00004236"/>
    </source>
</evidence>
<keyword evidence="5 8" id="KW-0449">Lipoprotein</keyword>
<dbReference type="PANTHER" id="PTHR34296">
    <property type="entry name" value="TRANSCRIPTIONAL ACTIVATOR PROTEIN MED"/>
    <property type="match status" value="1"/>
</dbReference>
<keyword evidence="4 6" id="KW-0472">Membrane</keyword>
<accession>A0ABN7TES0</accession>
<feature type="domain" description="ABC transporter substrate-binding protein PnrA-like" evidence="7">
    <location>
        <begin position="96"/>
        <end position="392"/>
    </location>
</feature>
<keyword evidence="6" id="KW-0812">Transmembrane</keyword>
<reference evidence="8 9" key="1">
    <citation type="submission" date="2021-06" db="EMBL/GenBank/DDBJ databases">
        <authorList>
            <person name="Criscuolo A."/>
        </authorList>
    </citation>
    <scope>NUCLEOTIDE SEQUENCE [LARGE SCALE GENOMIC DNA]</scope>
    <source>
        <strain evidence="9">CIP 111802</strain>
    </source>
</reference>
<gene>
    <name evidence="8" type="primary">tmpC</name>
    <name evidence="8" type="ORF">PAECIP111802_01527</name>
</gene>
<evidence type="ECO:0000256" key="3">
    <source>
        <dbReference type="ARBA" id="ARBA00022729"/>
    </source>
</evidence>
<comment type="caution">
    <text evidence="8">The sequence shown here is derived from an EMBL/GenBank/DDBJ whole genome shotgun (WGS) entry which is preliminary data.</text>
</comment>
<protein>
    <submittedName>
        <fullName evidence="8">Membrane lipoprotein TmpC</fullName>
    </submittedName>
</protein>
<name>A0ABN7TES0_9BACL</name>
<dbReference type="PANTHER" id="PTHR34296:SF2">
    <property type="entry name" value="ABC TRANSPORTER GUANOSINE-BINDING PROTEIN NUPN"/>
    <property type="match status" value="1"/>
</dbReference>
<evidence type="ECO:0000256" key="5">
    <source>
        <dbReference type="ARBA" id="ARBA00023288"/>
    </source>
</evidence>
<feature type="transmembrane region" description="Helical" evidence="6">
    <location>
        <begin position="42"/>
        <end position="59"/>
    </location>
</feature>
<keyword evidence="6" id="KW-1133">Transmembrane helix</keyword>
<evidence type="ECO:0000313" key="9">
    <source>
        <dbReference type="Proteomes" id="UP000730618"/>
    </source>
</evidence>
<dbReference type="CDD" id="cd06354">
    <property type="entry name" value="PBP1_PrnA-like"/>
    <property type="match status" value="1"/>
</dbReference>
<keyword evidence="3" id="KW-0732">Signal</keyword>
<keyword evidence="9" id="KW-1185">Reference proteome</keyword>
<dbReference type="InterPro" id="IPR050957">
    <property type="entry name" value="BMP_lipoprotein"/>
</dbReference>